<dbReference type="PROSITE" id="PS51704">
    <property type="entry name" value="GP_PDE"/>
    <property type="match status" value="1"/>
</dbReference>
<dbReference type="CDD" id="cd08556">
    <property type="entry name" value="GDPD"/>
    <property type="match status" value="1"/>
</dbReference>
<evidence type="ECO:0000259" key="1">
    <source>
        <dbReference type="PROSITE" id="PS51704"/>
    </source>
</evidence>
<dbReference type="InterPro" id="IPR017946">
    <property type="entry name" value="PLC-like_Pdiesterase_TIM-brl"/>
</dbReference>
<gene>
    <name evidence="2" type="ORF">UFOPK1820_01223</name>
</gene>
<reference evidence="2" key="1">
    <citation type="submission" date="2020-05" db="EMBL/GenBank/DDBJ databases">
        <authorList>
            <person name="Chiriac C."/>
            <person name="Salcher M."/>
            <person name="Ghai R."/>
            <person name="Kavagutti S V."/>
        </authorList>
    </citation>
    <scope>NUCLEOTIDE SEQUENCE</scope>
</reference>
<dbReference type="AlphaFoldDB" id="A0A6J6HCK2"/>
<dbReference type="Pfam" id="PF03009">
    <property type="entry name" value="GDPD"/>
    <property type="match status" value="1"/>
</dbReference>
<dbReference type="GO" id="GO:0006629">
    <property type="term" value="P:lipid metabolic process"/>
    <property type="evidence" value="ECO:0007669"/>
    <property type="project" value="InterPro"/>
</dbReference>
<dbReference type="InterPro" id="IPR030395">
    <property type="entry name" value="GP_PDE_dom"/>
</dbReference>
<dbReference type="PANTHER" id="PTHR46211">
    <property type="entry name" value="GLYCEROPHOSPHORYL DIESTER PHOSPHODIESTERASE"/>
    <property type="match status" value="1"/>
</dbReference>
<dbReference type="GO" id="GO:0008081">
    <property type="term" value="F:phosphoric diester hydrolase activity"/>
    <property type="evidence" value="ECO:0007669"/>
    <property type="project" value="InterPro"/>
</dbReference>
<organism evidence="2">
    <name type="scientific">freshwater metagenome</name>
    <dbReference type="NCBI Taxonomy" id="449393"/>
    <lineage>
        <taxon>unclassified sequences</taxon>
        <taxon>metagenomes</taxon>
        <taxon>ecological metagenomes</taxon>
    </lineage>
</organism>
<dbReference type="SUPFAM" id="SSF51695">
    <property type="entry name" value="PLC-like phosphodiesterases"/>
    <property type="match status" value="1"/>
</dbReference>
<dbReference type="EMBL" id="CAEZUK010000233">
    <property type="protein sequence ID" value="CAB4608894.1"/>
    <property type="molecule type" value="Genomic_DNA"/>
</dbReference>
<protein>
    <submittedName>
        <fullName evidence="2">Unannotated protein</fullName>
    </submittedName>
</protein>
<accession>A0A6J6HCK2</accession>
<dbReference type="PANTHER" id="PTHR46211:SF14">
    <property type="entry name" value="GLYCEROPHOSPHODIESTER PHOSPHODIESTERASE"/>
    <property type="match status" value="1"/>
</dbReference>
<dbReference type="Gene3D" id="3.20.20.190">
    <property type="entry name" value="Phosphatidylinositol (PI) phosphodiesterase"/>
    <property type="match status" value="1"/>
</dbReference>
<feature type="domain" description="GP-PDE" evidence="1">
    <location>
        <begin position="12"/>
        <end position="233"/>
    </location>
</feature>
<name>A0A6J6HCK2_9ZZZZ</name>
<proteinExistence type="predicted"/>
<sequence>MQQRLPSLLDPPIGFAHRGARAHAMENTLEAFALAIRLGATGLESDVWLTADNVAVLDHDGVVRRWGRKQPISQLKSHSLPSHIPSLASMLSNCVGDFHLSLDVKDPLALTATLATVREVRPHLEENLWLCHPNWEQVAQWRHLTHAKLVDSTRLSRIKEGPERRAATLHDSGIDAINMHHTDWNGGLVTLFHRFKKYTLGWGMQQEHVISDGLRMGLDGIFSDHTDRMMDAFSRHV</sequence>
<evidence type="ECO:0000313" key="2">
    <source>
        <dbReference type="EMBL" id="CAB4608894.1"/>
    </source>
</evidence>